<protein>
    <submittedName>
        <fullName evidence="2">Uncharacterized protein</fullName>
    </submittedName>
</protein>
<dbReference type="EnsemblPlants" id="EMT07392">
    <property type="protein sequence ID" value="EMT07392"/>
    <property type="gene ID" value="F775_43606"/>
</dbReference>
<organism evidence="2">
    <name type="scientific">Aegilops tauschii</name>
    <name type="common">Tausch's goatgrass</name>
    <name type="synonym">Aegilops squarrosa</name>
    <dbReference type="NCBI Taxonomy" id="37682"/>
    <lineage>
        <taxon>Eukaryota</taxon>
        <taxon>Viridiplantae</taxon>
        <taxon>Streptophyta</taxon>
        <taxon>Embryophyta</taxon>
        <taxon>Tracheophyta</taxon>
        <taxon>Spermatophyta</taxon>
        <taxon>Magnoliopsida</taxon>
        <taxon>Liliopsida</taxon>
        <taxon>Poales</taxon>
        <taxon>Poaceae</taxon>
        <taxon>BOP clade</taxon>
        <taxon>Pooideae</taxon>
        <taxon>Triticodae</taxon>
        <taxon>Triticeae</taxon>
        <taxon>Triticinae</taxon>
        <taxon>Aegilops</taxon>
    </lineage>
</organism>
<proteinExistence type="predicted"/>
<feature type="region of interest" description="Disordered" evidence="1">
    <location>
        <begin position="1"/>
        <end position="44"/>
    </location>
</feature>
<feature type="compositionally biased region" description="Pro residues" evidence="1">
    <location>
        <begin position="27"/>
        <end position="43"/>
    </location>
</feature>
<evidence type="ECO:0000256" key="1">
    <source>
        <dbReference type="SAM" id="MobiDB-lite"/>
    </source>
</evidence>
<sequence length="73" mass="7930">MGPQPAGSHERPVPSRLASIIGNRPSTMPPPTTPIQIQRPPPGCTSVSPWYARGCYQEEGLPFIFEVKGIDMV</sequence>
<evidence type="ECO:0000313" key="2">
    <source>
        <dbReference type="EnsemblPlants" id="EMT07392"/>
    </source>
</evidence>
<dbReference type="AlphaFoldDB" id="M8ASC3"/>
<accession>M8ASC3</accession>
<reference evidence="2" key="1">
    <citation type="submission" date="2015-06" db="UniProtKB">
        <authorList>
            <consortium name="EnsemblPlants"/>
        </authorList>
    </citation>
    <scope>IDENTIFICATION</scope>
</reference>
<name>M8ASC3_AEGTA</name>